<comment type="caution">
    <text evidence="2">The sequence shown here is derived from an EMBL/GenBank/DDBJ whole genome shotgun (WGS) entry which is preliminary data.</text>
</comment>
<dbReference type="Proteomes" id="UP000291343">
    <property type="component" value="Unassembled WGS sequence"/>
</dbReference>
<protein>
    <submittedName>
        <fullName evidence="2">Uncharacterized protein</fullName>
    </submittedName>
</protein>
<name>A0A482WRS5_LAOST</name>
<feature type="signal peptide" evidence="1">
    <location>
        <begin position="1"/>
        <end position="24"/>
    </location>
</feature>
<evidence type="ECO:0000313" key="2">
    <source>
        <dbReference type="EMBL" id="RZF36319.1"/>
    </source>
</evidence>
<dbReference type="SMR" id="A0A482WRS5"/>
<dbReference type="InParanoid" id="A0A482WRS5"/>
<sequence>MNSISIYFTLLCISTKSLLVLLEAEPANSKERLEAIIKNSIFSHMDQAVAKGIMRASNFKNLLNKHKMVLSEKFHVECEHLIYLQVKLYTLGIEVNSLLIPLANAFLELQLKKPPQSVIQSKEGLLDGFNAFLAEKNSQKQLDYFIEEDDKYAKQLLAPALQAKLQSFKLLETKPTDEQNFYKELFNEIDKNAKWVEDIAVEVEMNFYTNTVQIMIKLIGRIVRYYAILEDLEFETLPSLN</sequence>
<keyword evidence="3" id="KW-1185">Reference proteome</keyword>
<proteinExistence type="predicted"/>
<organism evidence="2 3">
    <name type="scientific">Laodelphax striatellus</name>
    <name type="common">Small brown planthopper</name>
    <name type="synonym">Delphax striatella</name>
    <dbReference type="NCBI Taxonomy" id="195883"/>
    <lineage>
        <taxon>Eukaryota</taxon>
        <taxon>Metazoa</taxon>
        <taxon>Ecdysozoa</taxon>
        <taxon>Arthropoda</taxon>
        <taxon>Hexapoda</taxon>
        <taxon>Insecta</taxon>
        <taxon>Pterygota</taxon>
        <taxon>Neoptera</taxon>
        <taxon>Paraneoptera</taxon>
        <taxon>Hemiptera</taxon>
        <taxon>Auchenorrhyncha</taxon>
        <taxon>Fulgoroidea</taxon>
        <taxon>Delphacidae</taxon>
        <taxon>Criomorphinae</taxon>
        <taxon>Laodelphax</taxon>
    </lineage>
</organism>
<evidence type="ECO:0000256" key="1">
    <source>
        <dbReference type="SAM" id="SignalP"/>
    </source>
</evidence>
<feature type="chain" id="PRO_5019717296" evidence="1">
    <location>
        <begin position="25"/>
        <end position="241"/>
    </location>
</feature>
<evidence type="ECO:0000313" key="3">
    <source>
        <dbReference type="Proteomes" id="UP000291343"/>
    </source>
</evidence>
<accession>A0A482WRS5</accession>
<reference evidence="2 3" key="1">
    <citation type="journal article" date="2017" name="Gigascience">
        <title>Genome sequence of the small brown planthopper, Laodelphax striatellus.</title>
        <authorList>
            <person name="Zhu J."/>
            <person name="Jiang F."/>
            <person name="Wang X."/>
            <person name="Yang P."/>
            <person name="Bao Y."/>
            <person name="Zhao W."/>
            <person name="Wang W."/>
            <person name="Lu H."/>
            <person name="Wang Q."/>
            <person name="Cui N."/>
            <person name="Li J."/>
            <person name="Chen X."/>
            <person name="Luo L."/>
            <person name="Yu J."/>
            <person name="Kang L."/>
            <person name="Cui F."/>
        </authorList>
    </citation>
    <scope>NUCLEOTIDE SEQUENCE [LARGE SCALE GENOMIC DNA]</scope>
    <source>
        <strain evidence="2">Lst14</strain>
    </source>
</reference>
<dbReference type="AlphaFoldDB" id="A0A482WRS5"/>
<gene>
    <name evidence="2" type="ORF">LSTR_LSTR006583</name>
</gene>
<dbReference type="EMBL" id="QKKF02026599">
    <property type="protein sequence ID" value="RZF36319.1"/>
    <property type="molecule type" value="Genomic_DNA"/>
</dbReference>
<keyword evidence="1" id="KW-0732">Signal</keyword>